<dbReference type="PANTHER" id="PTHR21297">
    <property type="entry name" value="DNA-DIRECTED RNA POLYMERASE II"/>
    <property type="match status" value="1"/>
</dbReference>
<dbReference type="AlphaFoldDB" id="A0AAV7HPN2"/>
<dbReference type="GO" id="GO:0006352">
    <property type="term" value="P:DNA-templated transcription initiation"/>
    <property type="evidence" value="ECO:0007669"/>
    <property type="project" value="InterPro"/>
</dbReference>
<dbReference type="Proteomes" id="UP000775213">
    <property type="component" value="Unassembled WGS sequence"/>
</dbReference>
<reference evidence="6 7" key="1">
    <citation type="journal article" date="2021" name="Hortic Res">
        <title>Chromosome-scale assembly of the Dendrobium chrysotoxum genome enhances the understanding of orchid evolution.</title>
        <authorList>
            <person name="Zhang Y."/>
            <person name="Zhang G.Q."/>
            <person name="Zhang D."/>
            <person name="Liu X.D."/>
            <person name="Xu X.Y."/>
            <person name="Sun W.H."/>
            <person name="Yu X."/>
            <person name="Zhu X."/>
            <person name="Wang Z.W."/>
            <person name="Zhao X."/>
            <person name="Zhong W.Y."/>
            <person name="Chen H."/>
            <person name="Yin W.L."/>
            <person name="Huang T."/>
            <person name="Niu S.C."/>
            <person name="Liu Z.J."/>
        </authorList>
    </citation>
    <scope>NUCLEOTIDE SEQUENCE [LARGE SCALE GENOMIC DNA]</scope>
    <source>
        <strain evidence="6">Lindl</strain>
    </source>
</reference>
<dbReference type="InterPro" id="IPR006590">
    <property type="entry name" value="RNA_pol_Rpb4/RPC9_core"/>
</dbReference>
<evidence type="ECO:0000313" key="6">
    <source>
        <dbReference type="EMBL" id="KAH0469592.1"/>
    </source>
</evidence>
<feature type="compositionally biased region" description="Basic and acidic residues" evidence="4">
    <location>
        <begin position="54"/>
        <end position="72"/>
    </location>
</feature>
<evidence type="ECO:0000259" key="5">
    <source>
        <dbReference type="SMART" id="SM00657"/>
    </source>
</evidence>
<name>A0AAV7HPN2_DENCH</name>
<evidence type="ECO:0000256" key="2">
    <source>
        <dbReference type="ARBA" id="ARBA00023242"/>
    </source>
</evidence>
<protein>
    <recommendedName>
        <fullName evidence="5">RNA polymerase Rpb4/RPC9 core domain-containing protein</fullName>
    </recommendedName>
</protein>
<accession>A0AAV7HPN2</accession>
<evidence type="ECO:0000313" key="7">
    <source>
        <dbReference type="Proteomes" id="UP000775213"/>
    </source>
</evidence>
<dbReference type="GO" id="GO:0005634">
    <property type="term" value="C:nucleus"/>
    <property type="evidence" value="ECO:0007669"/>
    <property type="project" value="UniProtKB-SubCell"/>
</dbReference>
<dbReference type="Pfam" id="PF03874">
    <property type="entry name" value="RNA_pol_Rpb4"/>
    <property type="match status" value="1"/>
</dbReference>
<comment type="caution">
    <text evidence="6">The sequence shown here is derived from an EMBL/GenBank/DDBJ whole genome shotgun (WGS) entry which is preliminary data.</text>
</comment>
<proteinExistence type="inferred from homology"/>
<feature type="compositionally biased region" description="Basic residues" evidence="4">
    <location>
        <begin position="39"/>
        <end position="53"/>
    </location>
</feature>
<comment type="subcellular location">
    <subcellularLocation>
        <location evidence="1">Nucleus</location>
    </subcellularLocation>
</comment>
<evidence type="ECO:0000256" key="1">
    <source>
        <dbReference type="ARBA" id="ARBA00004123"/>
    </source>
</evidence>
<dbReference type="SUPFAM" id="SSF47819">
    <property type="entry name" value="HRDC-like"/>
    <property type="match status" value="1"/>
</dbReference>
<gene>
    <name evidence="6" type="ORF">IEQ34_001150</name>
</gene>
<comment type="similarity">
    <text evidence="3">Belongs to the eukaryotic RPB4 RNA polymerase subunit family.</text>
</comment>
<feature type="region of interest" description="Disordered" evidence="4">
    <location>
        <begin position="23"/>
        <end position="72"/>
    </location>
</feature>
<sequence length="202" mass="23100">MISPNSTIILTRRFTKATSLINRKGKTKKPHQPNTNKDMHKHFRMGPRRKNKGKEKIEYHEDEGSHQPSVEDKDLRLEVELPPDAKLLTDHEAAALLQIFNDENLATFTDQDFTIPDNYVSTLDYAKNAVRYNNFDYVKSALNNLRDYGATDAEVCMLGNTCPESYDEALALIPSLKDKEEWLEEELKKVLATLAQFKAAND</sequence>
<keyword evidence="2" id="KW-0539">Nucleus</keyword>
<dbReference type="GO" id="GO:0030880">
    <property type="term" value="C:RNA polymerase complex"/>
    <property type="evidence" value="ECO:0007669"/>
    <property type="project" value="InterPro"/>
</dbReference>
<feature type="domain" description="RNA polymerase Rpb4/RPC9 core" evidence="5">
    <location>
        <begin position="68"/>
        <end position="201"/>
    </location>
</feature>
<dbReference type="SMART" id="SM00657">
    <property type="entry name" value="RPOL4c"/>
    <property type="match status" value="1"/>
</dbReference>
<evidence type="ECO:0000256" key="4">
    <source>
        <dbReference type="SAM" id="MobiDB-lite"/>
    </source>
</evidence>
<dbReference type="InterPro" id="IPR005574">
    <property type="entry name" value="Rpb4/RPC9"/>
</dbReference>
<dbReference type="GO" id="GO:0000166">
    <property type="term" value="F:nucleotide binding"/>
    <property type="evidence" value="ECO:0007669"/>
    <property type="project" value="InterPro"/>
</dbReference>
<dbReference type="InterPro" id="IPR010997">
    <property type="entry name" value="HRDC-like_sf"/>
</dbReference>
<dbReference type="EMBL" id="JAGFBR010000002">
    <property type="protein sequence ID" value="KAH0469592.1"/>
    <property type="molecule type" value="Genomic_DNA"/>
</dbReference>
<dbReference type="InterPro" id="IPR038324">
    <property type="entry name" value="Rpb4/RPC9_sf"/>
</dbReference>
<keyword evidence="7" id="KW-1185">Reference proteome</keyword>
<dbReference type="InterPro" id="IPR045222">
    <property type="entry name" value="Rpb4-like"/>
</dbReference>
<dbReference type="Gene3D" id="1.20.1250.40">
    <property type="match status" value="1"/>
</dbReference>
<evidence type="ECO:0000256" key="3">
    <source>
        <dbReference type="ARBA" id="ARBA00025724"/>
    </source>
</evidence>
<organism evidence="6 7">
    <name type="scientific">Dendrobium chrysotoxum</name>
    <name type="common">Orchid</name>
    <dbReference type="NCBI Taxonomy" id="161865"/>
    <lineage>
        <taxon>Eukaryota</taxon>
        <taxon>Viridiplantae</taxon>
        <taxon>Streptophyta</taxon>
        <taxon>Embryophyta</taxon>
        <taxon>Tracheophyta</taxon>
        <taxon>Spermatophyta</taxon>
        <taxon>Magnoliopsida</taxon>
        <taxon>Liliopsida</taxon>
        <taxon>Asparagales</taxon>
        <taxon>Orchidaceae</taxon>
        <taxon>Epidendroideae</taxon>
        <taxon>Malaxideae</taxon>
        <taxon>Dendrobiinae</taxon>
        <taxon>Dendrobium</taxon>
    </lineage>
</organism>